<keyword evidence="1" id="KW-0472">Membrane</keyword>
<keyword evidence="1" id="KW-1133">Transmembrane helix</keyword>
<organism evidence="2 3">
    <name type="scientific">Candidatus Kaiserbacteria bacterium RIFCSPHIGHO2_01_FULL_54_36b</name>
    <dbReference type="NCBI Taxonomy" id="1798483"/>
    <lineage>
        <taxon>Bacteria</taxon>
        <taxon>Candidatus Kaiseribacteriota</taxon>
    </lineage>
</organism>
<feature type="transmembrane region" description="Helical" evidence="1">
    <location>
        <begin position="64"/>
        <end position="85"/>
    </location>
</feature>
<protein>
    <submittedName>
        <fullName evidence="2">Uncharacterized protein</fullName>
    </submittedName>
</protein>
<evidence type="ECO:0000313" key="3">
    <source>
        <dbReference type="Proteomes" id="UP000176445"/>
    </source>
</evidence>
<evidence type="ECO:0000313" key="2">
    <source>
        <dbReference type="EMBL" id="OGG48872.1"/>
    </source>
</evidence>
<sequence length="93" mass="10213">MLSRKTFSTIAVALTAFLFAFLSYQYLALALFSLGLSRFYDVAPTVPEQCTEVVADAAVAFTGIFDYISLVVAAALLILALYLTWRAFSLRTT</sequence>
<dbReference type="AlphaFoldDB" id="A0A1F6CJ24"/>
<proteinExistence type="predicted"/>
<keyword evidence="1" id="KW-0812">Transmembrane</keyword>
<dbReference type="EMBL" id="MFKW01000083">
    <property type="protein sequence ID" value="OGG48872.1"/>
    <property type="molecule type" value="Genomic_DNA"/>
</dbReference>
<comment type="caution">
    <text evidence="2">The sequence shown here is derived from an EMBL/GenBank/DDBJ whole genome shotgun (WGS) entry which is preliminary data.</text>
</comment>
<evidence type="ECO:0000256" key="1">
    <source>
        <dbReference type="SAM" id="Phobius"/>
    </source>
</evidence>
<reference evidence="2 3" key="1">
    <citation type="journal article" date="2016" name="Nat. Commun.">
        <title>Thousands of microbial genomes shed light on interconnected biogeochemical processes in an aquifer system.</title>
        <authorList>
            <person name="Anantharaman K."/>
            <person name="Brown C.T."/>
            <person name="Hug L.A."/>
            <person name="Sharon I."/>
            <person name="Castelle C.J."/>
            <person name="Probst A.J."/>
            <person name="Thomas B.C."/>
            <person name="Singh A."/>
            <person name="Wilkins M.J."/>
            <person name="Karaoz U."/>
            <person name="Brodie E.L."/>
            <person name="Williams K.H."/>
            <person name="Hubbard S.S."/>
            <person name="Banfield J.F."/>
        </authorList>
    </citation>
    <scope>NUCLEOTIDE SEQUENCE [LARGE SCALE GENOMIC DNA]</scope>
</reference>
<name>A0A1F6CJ24_9BACT</name>
<dbReference type="Proteomes" id="UP000176445">
    <property type="component" value="Unassembled WGS sequence"/>
</dbReference>
<gene>
    <name evidence="2" type="ORF">A2704_01405</name>
</gene>
<accession>A0A1F6CJ24</accession>